<evidence type="ECO:0000313" key="5">
    <source>
        <dbReference type="Proteomes" id="UP000179807"/>
    </source>
</evidence>
<dbReference type="GO" id="GO:0006412">
    <property type="term" value="P:translation"/>
    <property type="evidence" value="ECO:0007669"/>
    <property type="project" value="InterPro"/>
</dbReference>
<organism evidence="4 5">
    <name type="scientific">Tritrichomonas foetus</name>
    <dbReference type="NCBI Taxonomy" id="1144522"/>
    <lineage>
        <taxon>Eukaryota</taxon>
        <taxon>Metamonada</taxon>
        <taxon>Parabasalia</taxon>
        <taxon>Tritrichomonadida</taxon>
        <taxon>Tritrichomonadidae</taxon>
        <taxon>Tritrichomonas</taxon>
    </lineage>
</organism>
<protein>
    <submittedName>
        <fullName evidence="4">Ribosomal protein L35Ae</fullName>
    </submittedName>
</protein>
<dbReference type="GO" id="GO:1990904">
    <property type="term" value="C:ribonucleoprotein complex"/>
    <property type="evidence" value="ECO:0007669"/>
    <property type="project" value="UniProtKB-KW"/>
</dbReference>
<dbReference type="HAMAP" id="MF_00573">
    <property type="entry name" value="Ribosomal_eL33"/>
    <property type="match status" value="1"/>
</dbReference>
<evidence type="ECO:0000313" key="4">
    <source>
        <dbReference type="EMBL" id="OHT04591.1"/>
    </source>
</evidence>
<gene>
    <name evidence="4" type="ORF">TRFO_27854</name>
</gene>
<keyword evidence="2 4" id="KW-0689">Ribosomal protein</keyword>
<reference evidence="4" key="1">
    <citation type="submission" date="2016-10" db="EMBL/GenBank/DDBJ databases">
        <authorList>
            <person name="Benchimol M."/>
            <person name="Almeida L.G."/>
            <person name="Vasconcelos A.T."/>
            <person name="Perreira-Neves A."/>
            <person name="Rosa I.A."/>
            <person name="Tasca T."/>
            <person name="Bogo M.R."/>
            <person name="de Souza W."/>
        </authorList>
    </citation>
    <scope>NUCLEOTIDE SEQUENCE [LARGE SCALE GENOMIC DNA]</scope>
    <source>
        <strain evidence="4">K</strain>
    </source>
</reference>
<evidence type="ECO:0000256" key="3">
    <source>
        <dbReference type="ARBA" id="ARBA00023274"/>
    </source>
</evidence>
<dbReference type="EMBL" id="MLAK01000787">
    <property type="protein sequence ID" value="OHT04591.1"/>
    <property type="molecule type" value="Genomic_DNA"/>
</dbReference>
<sequence>MSEAKLWVPATFVSFRRNKRQINPNQALLKIDGVNSKDEAKFYVGKKVASIVAKKIDKDEWTNWGTITMEHGNSGVVRANFNRNLPPRMLGQQLRVMLFPSAI</sequence>
<keyword evidence="3" id="KW-0687">Ribonucleoprotein</keyword>
<dbReference type="SUPFAM" id="SSF50447">
    <property type="entry name" value="Translation proteins"/>
    <property type="match status" value="1"/>
</dbReference>
<dbReference type="GeneID" id="94840512"/>
<dbReference type="GO" id="GO:0003735">
    <property type="term" value="F:structural constituent of ribosome"/>
    <property type="evidence" value="ECO:0007669"/>
    <property type="project" value="InterPro"/>
</dbReference>
<dbReference type="AlphaFoldDB" id="A0A1J4JZJ6"/>
<dbReference type="InterPro" id="IPR009000">
    <property type="entry name" value="Transl_B-barrel_sf"/>
</dbReference>
<dbReference type="VEuPathDB" id="TrichDB:TRFO_27854"/>
<evidence type="ECO:0000256" key="2">
    <source>
        <dbReference type="ARBA" id="ARBA00022980"/>
    </source>
</evidence>
<accession>A0A1J4JZJ6</accession>
<keyword evidence="5" id="KW-1185">Reference proteome</keyword>
<dbReference type="PANTHER" id="PTHR10902">
    <property type="entry name" value="60S RIBOSOMAL PROTEIN L35A"/>
    <property type="match status" value="1"/>
</dbReference>
<dbReference type="Pfam" id="PF01247">
    <property type="entry name" value="Ribosomal_L35Ae"/>
    <property type="match status" value="1"/>
</dbReference>
<proteinExistence type="inferred from homology"/>
<dbReference type="OrthoDB" id="1166329at2759"/>
<dbReference type="Proteomes" id="UP000179807">
    <property type="component" value="Unassembled WGS sequence"/>
</dbReference>
<evidence type="ECO:0000256" key="1">
    <source>
        <dbReference type="ARBA" id="ARBA00009269"/>
    </source>
</evidence>
<dbReference type="InterPro" id="IPR038661">
    <property type="entry name" value="Ribosomal_eL33_sf"/>
</dbReference>
<name>A0A1J4JZJ6_9EUKA</name>
<dbReference type="RefSeq" id="XP_068357727.1">
    <property type="nucleotide sequence ID" value="XM_068505808.1"/>
</dbReference>
<comment type="similarity">
    <text evidence="1">Belongs to the eukaryotic ribosomal protein eL33 family.</text>
</comment>
<dbReference type="InterPro" id="IPR001780">
    <property type="entry name" value="Ribosomal_eL33"/>
</dbReference>
<dbReference type="Gene3D" id="2.40.10.190">
    <property type="entry name" value="translation elongation factor selb, chain A, domain 4"/>
    <property type="match status" value="1"/>
</dbReference>
<dbReference type="GO" id="GO:0005840">
    <property type="term" value="C:ribosome"/>
    <property type="evidence" value="ECO:0007669"/>
    <property type="project" value="UniProtKB-KW"/>
</dbReference>
<comment type="caution">
    <text evidence="4">The sequence shown here is derived from an EMBL/GenBank/DDBJ whole genome shotgun (WGS) entry which is preliminary data.</text>
</comment>